<name>A0A418PP44_9BACT</name>
<evidence type="ECO:0000256" key="4">
    <source>
        <dbReference type="PIRSR" id="PIRSR000390-2"/>
    </source>
</evidence>
<dbReference type="Gene3D" id="3.90.1150.10">
    <property type="entry name" value="Aspartate Aminotransferase, domain 1"/>
    <property type="match status" value="1"/>
</dbReference>
<keyword evidence="1 4" id="KW-0663">Pyridoxal phosphate</keyword>
<keyword evidence="6" id="KW-0808">Transferase</keyword>
<proteinExistence type="inferred from homology"/>
<reference evidence="6 7" key="1">
    <citation type="submission" date="2018-09" db="EMBL/GenBank/DDBJ databases">
        <authorList>
            <person name="Wang X."/>
            <person name="Du Z."/>
        </authorList>
    </citation>
    <scope>NUCLEOTIDE SEQUENCE [LARGE SCALE GENOMIC DNA]</scope>
    <source>
        <strain evidence="6 7">N3</strain>
    </source>
</reference>
<dbReference type="Pfam" id="PF01041">
    <property type="entry name" value="DegT_DnrJ_EryC1"/>
    <property type="match status" value="1"/>
</dbReference>
<evidence type="ECO:0000256" key="3">
    <source>
        <dbReference type="PIRSR" id="PIRSR000390-1"/>
    </source>
</evidence>
<evidence type="ECO:0000256" key="2">
    <source>
        <dbReference type="ARBA" id="ARBA00037999"/>
    </source>
</evidence>
<evidence type="ECO:0000313" key="7">
    <source>
        <dbReference type="Proteomes" id="UP000283522"/>
    </source>
</evidence>
<dbReference type="OrthoDB" id="9804264at2"/>
<comment type="caution">
    <text evidence="6">The sequence shown here is derived from an EMBL/GenBank/DDBJ whole genome shotgun (WGS) entry which is preliminary data.</text>
</comment>
<sequence>MNIPFLELSRMEESLKDRLKNRFSEVLDTGIFSGGKEVIQFEASVSQFLNSFHSVSCANGTDALELALRALGIGSGDEVIVPAMTWVSTAEAVVLVGAKPIFWDTDSQGLIRSDWEKAVTNKTKAVIPVHLYGKMAEMMTLTKQAKSLGIFVVEDAAQAFGSFQDGKAAGTWGEVGCMSFYPTKNLGALGEAGMCLTQDSGLAEKIRLLLNHGQPFRDQHEMVGRNSRIDTLQAAFLNVFLEDFQENQRKRKVIAKQYLDAFSGIDGLSLPLDILNENHNAHLFVIQSERRDELKAFLARQGVGTAIHYPKILPDMKPYRTEGDFSNARRLANEGLSIPLNPYLKEAEVDFILDQLTRFFRTE</sequence>
<gene>
    <name evidence="6" type="ORF">D0X99_15755</name>
</gene>
<dbReference type="Proteomes" id="UP000283522">
    <property type="component" value="Unassembled WGS sequence"/>
</dbReference>
<keyword evidence="7" id="KW-1185">Reference proteome</keyword>
<feature type="active site" description="Proton acceptor" evidence="3">
    <location>
        <position position="184"/>
    </location>
</feature>
<evidence type="ECO:0000313" key="6">
    <source>
        <dbReference type="EMBL" id="RIW13695.1"/>
    </source>
</evidence>
<accession>A0A418PP44</accession>
<dbReference type="InterPro" id="IPR015421">
    <property type="entry name" value="PyrdxlP-dep_Trfase_major"/>
</dbReference>
<dbReference type="GO" id="GO:0008483">
    <property type="term" value="F:transaminase activity"/>
    <property type="evidence" value="ECO:0007669"/>
    <property type="project" value="UniProtKB-KW"/>
</dbReference>
<dbReference type="Gene3D" id="3.40.640.10">
    <property type="entry name" value="Type I PLP-dependent aspartate aminotransferase-like (Major domain)"/>
    <property type="match status" value="1"/>
</dbReference>
<comment type="similarity">
    <text evidence="2 5">Belongs to the DegT/DnrJ/EryC1 family.</text>
</comment>
<evidence type="ECO:0000256" key="1">
    <source>
        <dbReference type="ARBA" id="ARBA00022898"/>
    </source>
</evidence>
<dbReference type="AlphaFoldDB" id="A0A418PP44"/>
<dbReference type="SUPFAM" id="SSF53383">
    <property type="entry name" value="PLP-dependent transferases"/>
    <property type="match status" value="1"/>
</dbReference>
<keyword evidence="6" id="KW-0032">Aminotransferase</keyword>
<dbReference type="InterPro" id="IPR015422">
    <property type="entry name" value="PyrdxlP-dep_Trfase_small"/>
</dbReference>
<dbReference type="GO" id="GO:0000271">
    <property type="term" value="P:polysaccharide biosynthetic process"/>
    <property type="evidence" value="ECO:0007669"/>
    <property type="project" value="TreeGrafter"/>
</dbReference>
<dbReference type="PANTHER" id="PTHR30244:SF36">
    <property type="entry name" value="3-OXO-GLUCOSE-6-PHOSPHATE:GLUTAMATE AMINOTRANSFERASE"/>
    <property type="match status" value="1"/>
</dbReference>
<dbReference type="InterPro" id="IPR000653">
    <property type="entry name" value="DegT/StrS_aminotransferase"/>
</dbReference>
<feature type="modified residue" description="N6-(pyridoxal phosphate)lysine" evidence="4">
    <location>
        <position position="184"/>
    </location>
</feature>
<dbReference type="RefSeq" id="WP_119478811.1">
    <property type="nucleotide sequence ID" value="NZ_QXML01000008.1"/>
</dbReference>
<dbReference type="InterPro" id="IPR015424">
    <property type="entry name" value="PyrdxlP-dep_Trfase"/>
</dbReference>
<dbReference type="EMBL" id="QXML01000008">
    <property type="protein sequence ID" value="RIW13695.1"/>
    <property type="molecule type" value="Genomic_DNA"/>
</dbReference>
<dbReference type="CDD" id="cd00616">
    <property type="entry name" value="AHBA_syn"/>
    <property type="match status" value="1"/>
</dbReference>
<dbReference type="PIRSF" id="PIRSF000390">
    <property type="entry name" value="PLP_StrS"/>
    <property type="match status" value="1"/>
</dbReference>
<evidence type="ECO:0000256" key="5">
    <source>
        <dbReference type="RuleBase" id="RU004508"/>
    </source>
</evidence>
<dbReference type="GO" id="GO:0030170">
    <property type="term" value="F:pyridoxal phosphate binding"/>
    <property type="evidence" value="ECO:0007669"/>
    <property type="project" value="TreeGrafter"/>
</dbReference>
<protein>
    <submittedName>
        <fullName evidence="6">DegT/DnrJ/EryC1/StrS family aminotransferase</fullName>
    </submittedName>
</protein>
<organism evidence="6 7">
    <name type="scientific">Algoriphagus lacus</name>
    <dbReference type="NCBI Taxonomy" id="2056311"/>
    <lineage>
        <taxon>Bacteria</taxon>
        <taxon>Pseudomonadati</taxon>
        <taxon>Bacteroidota</taxon>
        <taxon>Cytophagia</taxon>
        <taxon>Cytophagales</taxon>
        <taxon>Cyclobacteriaceae</taxon>
        <taxon>Algoriphagus</taxon>
    </lineage>
</organism>
<dbReference type="PANTHER" id="PTHR30244">
    <property type="entry name" value="TRANSAMINASE"/>
    <property type="match status" value="1"/>
</dbReference>